<dbReference type="CDD" id="cd22827">
    <property type="entry name" value="Gal_Rha_Lectin_SUL-I-like"/>
    <property type="match status" value="1"/>
</dbReference>
<evidence type="ECO:0000259" key="6">
    <source>
        <dbReference type="PROSITE" id="PS50940"/>
    </source>
</evidence>
<feature type="chain" id="PRO_5026059070" description="chitinase" evidence="4">
    <location>
        <begin position="19"/>
        <end position="200"/>
    </location>
</feature>
<proteinExistence type="evidence at transcript level"/>
<accession>A0A6F9D6G3</accession>
<comment type="catalytic activity">
    <reaction evidence="1">
        <text>Random endo-hydrolysis of N-acetyl-beta-D-glucosaminide (1-&gt;4)-beta-linkages in chitin and chitodextrins.</text>
        <dbReference type="EC" id="3.2.1.14"/>
    </reaction>
</comment>
<dbReference type="EC" id="3.2.1.14" evidence="2"/>
<dbReference type="GO" id="GO:0008843">
    <property type="term" value="F:endochitinase activity"/>
    <property type="evidence" value="ECO:0007669"/>
    <property type="project" value="UniProtKB-EC"/>
</dbReference>
<dbReference type="SUPFAM" id="SSF57625">
    <property type="entry name" value="Invertebrate chitin-binding proteins"/>
    <property type="match status" value="1"/>
</dbReference>
<dbReference type="Pfam" id="PF02140">
    <property type="entry name" value="SUEL_Lectin"/>
    <property type="match status" value="1"/>
</dbReference>
<evidence type="ECO:0000313" key="7">
    <source>
        <dbReference type="EMBL" id="CAB3220098.1"/>
    </source>
</evidence>
<keyword evidence="7" id="KW-0430">Lectin</keyword>
<dbReference type="GO" id="GO:0008061">
    <property type="term" value="F:chitin binding"/>
    <property type="evidence" value="ECO:0007669"/>
    <property type="project" value="InterPro"/>
</dbReference>
<dbReference type="PANTHER" id="PTHR46780">
    <property type="entry name" value="PROTEIN EVA-1"/>
    <property type="match status" value="1"/>
</dbReference>
<evidence type="ECO:0000256" key="3">
    <source>
        <dbReference type="ARBA" id="ARBA00023024"/>
    </source>
</evidence>
<dbReference type="InterPro" id="IPR002557">
    <property type="entry name" value="Chitin-bd_dom"/>
</dbReference>
<evidence type="ECO:0000256" key="1">
    <source>
        <dbReference type="ARBA" id="ARBA00000822"/>
    </source>
</evidence>
<dbReference type="Gene3D" id="2.170.140.10">
    <property type="entry name" value="Chitin binding domain"/>
    <property type="match status" value="1"/>
</dbReference>
<gene>
    <name evidence="7" type="primary">Adgrl2</name>
</gene>
<evidence type="ECO:0000256" key="2">
    <source>
        <dbReference type="ARBA" id="ARBA00012729"/>
    </source>
</evidence>
<keyword evidence="3" id="KW-0146">Chitin degradation</keyword>
<feature type="domain" description="Chitin-binding type-2" evidence="6">
    <location>
        <begin position="22"/>
        <end position="84"/>
    </location>
</feature>
<dbReference type="Pfam" id="PF01607">
    <property type="entry name" value="CBM_14"/>
    <property type="match status" value="1"/>
</dbReference>
<keyword evidence="3" id="KW-0119">Carbohydrate metabolism</keyword>
<organism evidence="7">
    <name type="scientific">Phallusia mammillata</name>
    <dbReference type="NCBI Taxonomy" id="59560"/>
    <lineage>
        <taxon>Eukaryota</taxon>
        <taxon>Metazoa</taxon>
        <taxon>Chordata</taxon>
        <taxon>Tunicata</taxon>
        <taxon>Ascidiacea</taxon>
        <taxon>Phlebobranchia</taxon>
        <taxon>Ascidiidae</taxon>
        <taxon>Phallusia</taxon>
    </lineage>
</organism>
<dbReference type="SMART" id="SM00494">
    <property type="entry name" value="ChtBD2"/>
    <property type="match status" value="1"/>
</dbReference>
<dbReference type="EMBL" id="LR782748">
    <property type="protein sequence ID" value="CAB3220098.1"/>
    <property type="molecule type" value="mRNA"/>
</dbReference>
<keyword evidence="4" id="KW-0732">Signal</keyword>
<dbReference type="GO" id="GO:0006032">
    <property type="term" value="P:chitin catabolic process"/>
    <property type="evidence" value="ECO:0007669"/>
    <property type="project" value="UniProtKB-KW"/>
</dbReference>
<sequence length="200" mass="21784">MLKQVIVIVAAFALVAQAVEITETCTGDDGEMLSTGPMANPDDCSKFYQCSNGYLYNMDCPSGLVFNPENGACDYLENVPSCQPTEPPTPPPPPPPTPPPVVESTVICENDKKKISCPLFYSLFITDAFYGRDDATTCGGPVKTTDCKAAMSLIKIRDQCNSENFCFLYADNSEFGDPCVGTFKYIRMSYKCRLGGDLVE</sequence>
<evidence type="ECO:0000259" key="5">
    <source>
        <dbReference type="PROSITE" id="PS50228"/>
    </source>
</evidence>
<protein>
    <recommendedName>
        <fullName evidence="2">chitinase</fullName>
        <ecNumber evidence="2">3.2.1.14</ecNumber>
    </recommendedName>
</protein>
<dbReference type="PROSITE" id="PS50228">
    <property type="entry name" value="SUEL_LECTIN"/>
    <property type="match status" value="1"/>
</dbReference>
<dbReference type="InterPro" id="IPR043159">
    <property type="entry name" value="Lectin_gal-bd_sf"/>
</dbReference>
<dbReference type="GO" id="GO:0030246">
    <property type="term" value="F:carbohydrate binding"/>
    <property type="evidence" value="ECO:0007669"/>
    <property type="project" value="UniProtKB-KW"/>
</dbReference>
<keyword evidence="3" id="KW-0624">Polysaccharide degradation</keyword>
<feature type="domain" description="SUEL-type lectin" evidence="5">
    <location>
        <begin position="107"/>
        <end position="193"/>
    </location>
</feature>
<dbReference type="InterPro" id="IPR036508">
    <property type="entry name" value="Chitin-bd_dom_sf"/>
</dbReference>
<dbReference type="PROSITE" id="PS50940">
    <property type="entry name" value="CHIT_BIND_II"/>
    <property type="match status" value="1"/>
</dbReference>
<dbReference type="GO" id="GO:0005576">
    <property type="term" value="C:extracellular region"/>
    <property type="evidence" value="ECO:0007669"/>
    <property type="project" value="InterPro"/>
</dbReference>
<dbReference type="AlphaFoldDB" id="A0A6F9D6G3"/>
<dbReference type="InterPro" id="IPR000922">
    <property type="entry name" value="Lectin_gal-bd_dom"/>
</dbReference>
<name>A0A6F9D6G3_9ASCI</name>
<feature type="signal peptide" evidence="4">
    <location>
        <begin position="1"/>
        <end position="18"/>
    </location>
</feature>
<evidence type="ECO:0000256" key="4">
    <source>
        <dbReference type="SAM" id="SignalP"/>
    </source>
</evidence>
<dbReference type="Gene3D" id="2.60.120.740">
    <property type="match status" value="1"/>
</dbReference>
<reference evidence="7" key="1">
    <citation type="submission" date="2020-04" db="EMBL/GenBank/DDBJ databases">
        <authorList>
            <person name="Neveu A P."/>
        </authorList>
    </citation>
    <scope>NUCLEOTIDE SEQUENCE</scope>
    <source>
        <tissue evidence="7">Whole embryo</tissue>
    </source>
</reference>